<dbReference type="EMBL" id="JBHRUG010000027">
    <property type="protein sequence ID" value="MFC3284540.1"/>
    <property type="molecule type" value="Genomic_DNA"/>
</dbReference>
<dbReference type="RefSeq" id="WP_386774620.1">
    <property type="nucleotide sequence ID" value="NZ_JBHRUG010000027.1"/>
</dbReference>
<accession>A0ABV7LQM8</accession>
<organism evidence="1 2">
    <name type="scientific">Litchfieldella rifensis</name>
    <dbReference type="NCBI Taxonomy" id="762643"/>
    <lineage>
        <taxon>Bacteria</taxon>
        <taxon>Pseudomonadati</taxon>
        <taxon>Pseudomonadota</taxon>
        <taxon>Gammaproteobacteria</taxon>
        <taxon>Oceanospirillales</taxon>
        <taxon>Halomonadaceae</taxon>
        <taxon>Litchfieldella</taxon>
    </lineage>
</organism>
<name>A0ABV7LQM8_9GAMM</name>
<evidence type="ECO:0000313" key="2">
    <source>
        <dbReference type="Proteomes" id="UP001595579"/>
    </source>
</evidence>
<keyword evidence="2" id="KW-1185">Reference proteome</keyword>
<protein>
    <submittedName>
        <fullName evidence="1">Uncharacterized protein</fullName>
    </submittedName>
</protein>
<comment type="caution">
    <text evidence="1">The sequence shown here is derived from an EMBL/GenBank/DDBJ whole genome shotgun (WGS) entry which is preliminary data.</text>
</comment>
<reference evidence="2" key="1">
    <citation type="journal article" date="2019" name="Int. J. Syst. Evol. Microbiol.">
        <title>The Global Catalogue of Microorganisms (GCM) 10K type strain sequencing project: providing services to taxonomists for standard genome sequencing and annotation.</title>
        <authorList>
            <consortium name="The Broad Institute Genomics Platform"/>
            <consortium name="The Broad Institute Genome Sequencing Center for Infectious Disease"/>
            <person name="Wu L."/>
            <person name="Ma J."/>
        </authorList>
    </citation>
    <scope>NUCLEOTIDE SEQUENCE [LARGE SCALE GENOMIC DNA]</scope>
    <source>
        <strain evidence="2">CECT 7698</strain>
    </source>
</reference>
<sequence>MPHDQTDVAKLVLLPEELLVLANAHERQEMNHYRRLAFGFLPFDLGMSKLMAALGIECERRLDEQRQASQRLALPDTLTAHETRHAKQYFFVVNRDMAMETLTQAIAVADYSLRFSEHLLDANATPELDPMLTAFVKQKRAECRILQDSLDACVDRGPKHVMAGYGRQSAG</sequence>
<dbReference type="Proteomes" id="UP001595579">
    <property type="component" value="Unassembled WGS sequence"/>
</dbReference>
<evidence type="ECO:0000313" key="1">
    <source>
        <dbReference type="EMBL" id="MFC3284540.1"/>
    </source>
</evidence>
<proteinExistence type="predicted"/>
<gene>
    <name evidence="1" type="ORF">ACFOEV_13090</name>
</gene>